<keyword evidence="2" id="KW-0052">Apoplast</keyword>
<reference evidence="6 7" key="1">
    <citation type="submission" date="2020-08" db="EMBL/GenBank/DDBJ databases">
        <title>Plant Genome Project.</title>
        <authorList>
            <person name="Zhang R.-G."/>
        </authorList>
    </citation>
    <scope>NUCLEOTIDE SEQUENCE [LARGE SCALE GENOMIC DNA]</scope>
    <source>
        <tissue evidence="6">Rhizome</tissue>
    </source>
</reference>
<evidence type="ECO:0000256" key="1">
    <source>
        <dbReference type="ARBA" id="ARBA00004271"/>
    </source>
</evidence>
<evidence type="ECO:0000313" key="7">
    <source>
        <dbReference type="Proteomes" id="UP000734854"/>
    </source>
</evidence>
<keyword evidence="4" id="KW-0732">Signal</keyword>
<evidence type="ECO:0000256" key="2">
    <source>
        <dbReference type="ARBA" id="ARBA00022523"/>
    </source>
</evidence>
<dbReference type="GO" id="GO:0048046">
    <property type="term" value="C:apoplast"/>
    <property type="evidence" value="ECO:0007669"/>
    <property type="project" value="UniProtKB-SubCell"/>
</dbReference>
<dbReference type="AlphaFoldDB" id="A0A8J5LY06"/>
<evidence type="ECO:0000256" key="3">
    <source>
        <dbReference type="ARBA" id="ARBA00022525"/>
    </source>
</evidence>
<organism evidence="6 7">
    <name type="scientific">Zingiber officinale</name>
    <name type="common">Ginger</name>
    <name type="synonym">Amomum zingiber</name>
    <dbReference type="NCBI Taxonomy" id="94328"/>
    <lineage>
        <taxon>Eukaryota</taxon>
        <taxon>Viridiplantae</taxon>
        <taxon>Streptophyta</taxon>
        <taxon>Embryophyta</taxon>
        <taxon>Tracheophyta</taxon>
        <taxon>Spermatophyta</taxon>
        <taxon>Magnoliopsida</taxon>
        <taxon>Liliopsida</taxon>
        <taxon>Zingiberales</taxon>
        <taxon>Zingiberaceae</taxon>
        <taxon>Zingiber</taxon>
    </lineage>
</organism>
<comment type="subcellular location">
    <subcellularLocation>
        <location evidence="1">Secreted</location>
        <location evidence="1">Extracellular space</location>
        <location evidence="1">Apoplast</location>
    </subcellularLocation>
</comment>
<name>A0A8J5LY06_ZINOF</name>
<gene>
    <name evidence="6" type="ORF">ZIOFF_000704</name>
</gene>
<proteinExistence type="inferred from homology"/>
<comment type="similarity">
    <text evidence="5">Belongs to the EXORDIUM family.</text>
</comment>
<protein>
    <submittedName>
        <fullName evidence="6">Uncharacterized protein</fullName>
    </submittedName>
</protein>
<comment type="caution">
    <text evidence="6">The sequence shown here is derived from an EMBL/GenBank/DDBJ whole genome shotgun (WGS) entry which is preliminary data.</text>
</comment>
<evidence type="ECO:0000256" key="5">
    <source>
        <dbReference type="ARBA" id="ARBA00023591"/>
    </source>
</evidence>
<sequence>MIKIVLRNNTPYTLPRSPISPRPQLSQRCPLQGQLHPQPALLWPILSQRSIVADFISSLSALSIPAPSITSWWSATSLYSPVSPTCLSLGRVFLDDACSQASRFCKDN</sequence>
<accession>A0A8J5LY06</accession>
<dbReference type="Pfam" id="PF04674">
    <property type="entry name" value="Phi_1"/>
    <property type="match status" value="1"/>
</dbReference>
<evidence type="ECO:0000313" key="6">
    <source>
        <dbReference type="EMBL" id="KAG6535681.1"/>
    </source>
</evidence>
<keyword evidence="7" id="KW-1185">Reference proteome</keyword>
<dbReference type="Proteomes" id="UP000734854">
    <property type="component" value="Unassembled WGS sequence"/>
</dbReference>
<dbReference type="InterPro" id="IPR006766">
    <property type="entry name" value="EXORDIUM-like"/>
</dbReference>
<evidence type="ECO:0000256" key="4">
    <source>
        <dbReference type="ARBA" id="ARBA00022729"/>
    </source>
</evidence>
<keyword evidence="3" id="KW-0964">Secreted</keyword>
<dbReference type="EMBL" id="JACMSC010000001">
    <property type="protein sequence ID" value="KAG6535681.1"/>
    <property type="molecule type" value="Genomic_DNA"/>
</dbReference>